<feature type="region of interest" description="Disordered" evidence="1">
    <location>
        <begin position="104"/>
        <end position="131"/>
    </location>
</feature>
<feature type="compositionally biased region" description="Polar residues" evidence="1">
    <location>
        <begin position="31"/>
        <end position="43"/>
    </location>
</feature>
<reference evidence="2 3" key="1">
    <citation type="submission" date="2020-04" db="EMBL/GenBank/DDBJ databases">
        <title>Perkinsus chesapeaki whole genome sequence.</title>
        <authorList>
            <person name="Bogema D.R."/>
        </authorList>
    </citation>
    <scope>NUCLEOTIDE SEQUENCE [LARGE SCALE GENOMIC DNA]</scope>
    <source>
        <strain evidence="2">ATCC PRA-425</strain>
    </source>
</reference>
<protein>
    <submittedName>
        <fullName evidence="2">WD repeat domain 78</fullName>
    </submittedName>
</protein>
<sequence>MQTTATSRGPNTMPQSREEGHKRQVAAGKQMSANENTLPSDQLTGGEATDASATRPINTYVVLDGRNVTPKSLMSALERQKKDELRVMPRKAAEELKEELRKYEEQWQRPSGTMQQTSEQSSTVGRSERKSSITYGEDRMLEVLLEETPTMVLVDLPSNAASIDQKEAYDKIIASNEDYEALLNRKQNAPDQFRGQHTQTINYANKMKETLTDPP</sequence>
<feature type="region of interest" description="Disordered" evidence="1">
    <location>
        <begin position="1"/>
        <end position="59"/>
    </location>
</feature>
<comment type="caution">
    <text evidence="2">The sequence shown here is derived from an EMBL/GenBank/DDBJ whole genome shotgun (WGS) entry which is preliminary data.</text>
</comment>
<feature type="non-terminal residue" evidence="2">
    <location>
        <position position="1"/>
    </location>
</feature>
<dbReference type="Proteomes" id="UP000591131">
    <property type="component" value="Unassembled WGS sequence"/>
</dbReference>
<name>A0A7J6L3U9_PERCH</name>
<feature type="compositionally biased region" description="Polar residues" evidence="1">
    <location>
        <begin position="108"/>
        <end position="125"/>
    </location>
</feature>
<feature type="compositionally biased region" description="Polar residues" evidence="1">
    <location>
        <begin position="1"/>
        <end position="15"/>
    </location>
</feature>
<evidence type="ECO:0000313" key="3">
    <source>
        <dbReference type="Proteomes" id="UP000591131"/>
    </source>
</evidence>
<dbReference type="EMBL" id="JAAPAO010000781">
    <property type="protein sequence ID" value="KAF4653867.1"/>
    <property type="molecule type" value="Genomic_DNA"/>
</dbReference>
<dbReference type="OrthoDB" id="10259804at2759"/>
<gene>
    <name evidence="2" type="primary">WDR78_2</name>
    <name evidence="2" type="ORF">FOL47_010264</name>
</gene>
<proteinExistence type="predicted"/>
<evidence type="ECO:0000313" key="2">
    <source>
        <dbReference type="EMBL" id="KAF4653867.1"/>
    </source>
</evidence>
<keyword evidence="3" id="KW-1185">Reference proteome</keyword>
<evidence type="ECO:0000256" key="1">
    <source>
        <dbReference type="SAM" id="MobiDB-lite"/>
    </source>
</evidence>
<dbReference type="AlphaFoldDB" id="A0A7J6L3U9"/>
<organism evidence="2 3">
    <name type="scientific">Perkinsus chesapeaki</name>
    <name type="common">Clam parasite</name>
    <name type="synonym">Perkinsus andrewsi</name>
    <dbReference type="NCBI Taxonomy" id="330153"/>
    <lineage>
        <taxon>Eukaryota</taxon>
        <taxon>Sar</taxon>
        <taxon>Alveolata</taxon>
        <taxon>Perkinsozoa</taxon>
        <taxon>Perkinsea</taxon>
        <taxon>Perkinsida</taxon>
        <taxon>Perkinsidae</taxon>
        <taxon>Perkinsus</taxon>
    </lineage>
</organism>
<accession>A0A7J6L3U9</accession>